<organism evidence="2 3">
    <name type="scientific">Ophiocordyceps sinensis</name>
    <dbReference type="NCBI Taxonomy" id="72228"/>
    <lineage>
        <taxon>Eukaryota</taxon>
        <taxon>Fungi</taxon>
        <taxon>Dikarya</taxon>
        <taxon>Ascomycota</taxon>
        <taxon>Pezizomycotina</taxon>
        <taxon>Sordariomycetes</taxon>
        <taxon>Hypocreomycetidae</taxon>
        <taxon>Hypocreales</taxon>
        <taxon>Ophiocordycipitaceae</taxon>
        <taxon>Ophiocordyceps</taxon>
    </lineage>
</organism>
<name>A0A8H4V664_9HYPO</name>
<gene>
    <name evidence="2" type="ORF">G6O67_003609</name>
</gene>
<dbReference type="Proteomes" id="UP000557566">
    <property type="component" value="Unassembled WGS sequence"/>
</dbReference>
<evidence type="ECO:0008006" key="4">
    <source>
        <dbReference type="Google" id="ProtNLM"/>
    </source>
</evidence>
<sequence>MKLFSALAALLGCTKALPTEGAQYIGRTLAELTMLCCSTICPRQRSFVRLHHPPRSCPLKFTKLMSRGFPVFHVLTCIVWCEWPGNLGGRASDNLMQKNDLRDASYLLSRRRSSQVLRVKENESRKQS</sequence>
<comment type="caution">
    <text evidence="2">The sequence shown here is derived from an EMBL/GenBank/DDBJ whole genome shotgun (WGS) entry which is preliminary data.</text>
</comment>
<evidence type="ECO:0000313" key="3">
    <source>
        <dbReference type="Proteomes" id="UP000557566"/>
    </source>
</evidence>
<reference evidence="2 3" key="1">
    <citation type="journal article" date="2020" name="Genome Biol. Evol.">
        <title>A new high-quality draft genome assembly of the Chinese cordyceps Ophiocordyceps sinensis.</title>
        <authorList>
            <person name="Shu R."/>
            <person name="Zhang J."/>
            <person name="Meng Q."/>
            <person name="Zhang H."/>
            <person name="Zhou G."/>
            <person name="Li M."/>
            <person name="Wu P."/>
            <person name="Zhao Y."/>
            <person name="Chen C."/>
            <person name="Qin Q."/>
        </authorList>
    </citation>
    <scope>NUCLEOTIDE SEQUENCE [LARGE SCALE GENOMIC DNA]</scope>
    <source>
        <strain evidence="2 3">IOZ07</strain>
    </source>
</reference>
<evidence type="ECO:0000256" key="1">
    <source>
        <dbReference type="SAM" id="SignalP"/>
    </source>
</evidence>
<evidence type="ECO:0000313" key="2">
    <source>
        <dbReference type="EMBL" id="KAF4509434.1"/>
    </source>
</evidence>
<accession>A0A8H4V664</accession>
<dbReference type="AlphaFoldDB" id="A0A8H4V664"/>
<proteinExistence type="predicted"/>
<protein>
    <recommendedName>
        <fullName evidence="4">Secreted protein</fullName>
    </recommendedName>
</protein>
<keyword evidence="3" id="KW-1185">Reference proteome</keyword>
<feature type="chain" id="PRO_5034316246" description="Secreted protein" evidence="1">
    <location>
        <begin position="17"/>
        <end position="128"/>
    </location>
</feature>
<dbReference type="EMBL" id="JAAVMX010000004">
    <property type="protein sequence ID" value="KAF4509434.1"/>
    <property type="molecule type" value="Genomic_DNA"/>
</dbReference>
<feature type="signal peptide" evidence="1">
    <location>
        <begin position="1"/>
        <end position="16"/>
    </location>
</feature>
<keyword evidence="1" id="KW-0732">Signal</keyword>